<organism evidence="4 5">
    <name type="scientific">Sphingomonas echinoides</name>
    <dbReference type="NCBI Taxonomy" id="59803"/>
    <lineage>
        <taxon>Bacteria</taxon>
        <taxon>Pseudomonadati</taxon>
        <taxon>Pseudomonadota</taxon>
        <taxon>Alphaproteobacteria</taxon>
        <taxon>Sphingomonadales</taxon>
        <taxon>Sphingomonadaceae</taxon>
        <taxon>Sphingomonas</taxon>
    </lineage>
</organism>
<evidence type="ECO:0000256" key="1">
    <source>
        <dbReference type="ARBA" id="ARBA00010515"/>
    </source>
</evidence>
<evidence type="ECO:0000313" key="4">
    <source>
        <dbReference type="EMBL" id="MDX5985177.1"/>
    </source>
</evidence>
<reference evidence="4 5" key="1">
    <citation type="submission" date="2023-11" db="EMBL/GenBank/DDBJ databases">
        <title>MicrobeMod: A computational toolkit for identifying prokaryotic methylation and restriction-modification with nanopore sequencing.</title>
        <authorList>
            <person name="Crits-Christoph A."/>
            <person name="Kang S.C."/>
            <person name="Lee H."/>
            <person name="Ostrov N."/>
        </authorList>
    </citation>
    <scope>NUCLEOTIDE SEQUENCE [LARGE SCALE GENOMIC DNA]</scope>
    <source>
        <strain evidence="4 5">ATCC 14820</strain>
    </source>
</reference>
<keyword evidence="2 4" id="KW-0378">Hydrolase</keyword>
<dbReference type="InterPro" id="IPR050300">
    <property type="entry name" value="GDXG_lipolytic_enzyme"/>
</dbReference>
<comment type="similarity">
    <text evidence="1">Belongs to the 'GDXG' lipolytic enzyme family.</text>
</comment>
<dbReference type="Proteomes" id="UP001279660">
    <property type="component" value="Unassembled WGS sequence"/>
</dbReference>
<evidence type="ECO:0000259" key="3">
    <source>
        <dbReference type="Pfam" id="PF07859"/>
    </source>
</evidence>
<dbReference type="RefSeq" id="WP_319625156.1">
    <property type="nucleotide sequence ID" value="NZ_JAWXXV010000001.1"/>
</dbReference>
<dbReference type="EMBL" id="JAWXXV010000001">
    <property type="protein sequence ID" value="MDX5985177.1"/>
    <property type="molecule type" value="Genomic_DNA"/>
</dbReference>
<dbReference type="SUPFAM" id="SSF53474">
    <property type="entry name" value="alpha/beta-Hydrolases"/>
    <property type="match status" value="1"/>
</dbReference>
<sequence>MATVLVSVGATARAAAMDETVVVPPRPLPVPKTVSPELQRLIGSPMNPSWDQHPASAEAWRALVKTYAADIETVLPALMAREKVTIRADRMNGVPVFWVEPETVPSENRGRILLNFHGGAYVFAPGKAGLRDAILLAGRGFRVLSVDYRMAPDAPYPAAIDDAEAVWKAVVARYPAKRVGVFGSSTGGAMTLALVVRAKAHHLPLPGALWAGTPWAQLDKIGDSYFTNDHVDNALVSYDGLLGAAARLYANGHDMADPELSPVNADFAGFPPTLLTTGTRDLFLSNTIRVHRKLKQAGVVSDLNVYEGLSHGDFERDPDLLESREVYGEAAAFFRQMLAR</sequence>
<evidence type="ECO:0000256" key="2">
    <source>
        <dbReference type="ARBA" id="ARBA00022801"/>
    </source>
</evidence>
<dbReference type="Gene3D" id="3.40.50.1820">
    <property type="entry name" value="alpha/beta hydrolase"/>
    <property type="match status" value="1"/>
</dbReference>
<dbReference type="GO" id="GO:0016787">
    <property type="term" value="F:hydrolase activity"/>
    <property type="evidence" value="ECO:0007669"/>
    <property type="project" value="UniProtKB-KW"/>
</dbReference>
<protein>
    <submittedName>
        <fullName evidence="4">Alpha/beta hydrolase</fullName>
    </submittedName>
</protein>
<dbReference type="PANTHER" id="PTHR48081">
    <property type="entry name" value="AB HYDROLASE SUPERFAMILY PROTEIN C4A8.06C"/>
    <property type="match status" value="1"/>
</dbReference>
<proteinExistence type="inferred from homology"/>
<gene>
    <name evidence="4" type="ORF">SIL82_12985</name>
</gene>
<dbReference type="PANTHER" id="PTHR48081:SF30">
    <property type="entry name" value="ACETYL-HYDROLASE LIPR-RELATED"/>
    <property type="match status" value="1"/>
</dbReference>
<accession>A0ABU4PPU2</accession>
<feature type="domain" description="Alpha/beta hydrolase fold-3" evidence="3">
    <location>
        <begin position="113"/>
        <end position="312"/>
    </location>
</feature>
<dbReference type="Pfam" id="PF07859">
    <property type="entry name" value="Abhydrolase_3"/>
    <property type="match status" value="1"/>
</dbReference>
<dbReference type="InterPro" id="IPR013094">
    <property type="entry name" value="AB_hydrolase_3"/>
</dbReference>
<comment type="caution">
    <text evidence="4">The sequence shown here is derived from an EMBL/GenBank/DDBJ whole genome shotgun (WGS) entry which is preliminary data.</text>
</comment>
<name>A0ABU4PPU2_9SPHN</name>
<keyword evidence="5" id="KW-1185">Reference proteome</keyword>
<evidence type="ECO:0000313" key="5">
    <source>
        <dbReference type="Proteomes" id="UP001279660"/>
    </source>
</evidence>
<dbReference type="InterPro" id="IPR029058">
    <property type="entry name" value="AB_hydrolase_fold"/>
</dbReference>